<keyword evidence="1" id="KW-0418">Kinase</keyword>
<dbReference type="EMBL" id="CP000631">
    <property type="protein sequence ID" value="ACM31303.1"/>
    <property type="molecule type" value="Genomic_DNA"/>
</dbReference>
<accession>B9JQ84</accession>
<organism evidence="1 2">
    <name type="scientific">Rhizobium rhizogenes (strain K84 / ATCC BAA-868)</name>
    <name type="common">Agrobacterium radiobacter</name>
    <dbReference type="NCBI Taxonomy" id="311403"/>
    <lineage>
        <taxon>Bacteria</taxon>
        <taxon>Pseudomonadati</taxon>
        <taxon>Pseudomonadota</taxon>
        <taxon>Alphaproteobacteria</taxon>
        <taxon>Hyphomicrobiales</taxon>
        <taxon>Rhizobiaceae</taxon>
        <taxon>Rhizobium/Agrobacterium group</taxon>
        <taxon>Rhizobium</taxon>
    </lineage>
</organism>
<geneLocation type="plasmid" evidence="1 2">
    <name>pAtK84c</name>
</geneLocation>
<dbReference type="GO" id="GO:0016301">
    <property type="term" value="F:kinase activity"/>
    <property type="evidence" value="ECO:0007669"/>
    <property type="project" value="UniProtKB-KW"/>
</dbReference>
<name>B9JQ84_RHIR8</name>
<dbReference type="AlphaFoldDB" id="B9JQ84"/>
<keyword evidence="1" id="KW-0808">Transferase</keyword>
<gene>
    <name evidence="1" type="ordered locus">Arad_12300</name>
</gene>
<evidence type="ECO:0000313" key="2">
    <source>
        <dbReference type="Proteomes" id="UP000001600"/>
    </source>
</evidence>
<dbReference type="Proteomes" id="UP000001600">
    <property type="component" value="Plasmid pAtK84c"/>
</dbReference>
<sequence length="85" mass="9714">MNETVKKPASIRIVDSAKKELMNVSAIDRDGNFLLVKGKIFGTMPMTAKLSPEEARNALKMLTPRLVWFLLTFLFRRSTEDVRTK</sequence>
<dbReference type="RefSeq" id="WP_012653295.1">
    <property type="nucleotide sequence ID" value="NC_011987.1"/>
</dbReference>
<reference evidence="1 2" key="1">
    <citation type="journal article" date="2009" name="J. Bacteriol.">
        <title>Genome sequences of three Agrobacterium biovars help elucidate the evolution of multichromosome genomes in bacteria.</title>
        <authorList>
            <person name="Slater S.C."/>
            <person name="Goldman B.S."/>
            <person name="Goodner B."/>
            <person name="Setubal J.C."/>
            <person name="Farrand S.K."/>
            <person name="Nester E.W."/>
            <person name="Burr T.J."/>
            <person name="Banta L."/>
            <person name="Dickerman A.W."/>
            <person name="Paulsen I."/>
            <person name="Otten L."/>
            <person name="Suen G."/>
            <person name="Welch R."/>
            <person name="Almeida N.F."/>
            <person name="Arnold F."/>
            <person name="Burton O.T."/>
            <person name="Du Z."/>
            <person name="Ewing A."/>
            <person name="Godsy E."/>
            <person name="Heisel S."/>
            <person name="Houmiel K.L."/>
            <person name="Jhaveri J."/>
            <person name="Lu J."/>
            <person name="Miller N.M."/>
            <person name="Norton S."/>
            <person name="Chen Q."/>
            <person name="Phoolcharoen W."/>
            <person name="Ohlin V."/>
            <person name="Ondrusek D."/>
            <person name="Pride N."/>
            <person name="Stricklin S.L."/>
            <person name="Sun J."/>
            <person name="Wheeler C."/>
            <person name="Wilson L."/>
            <person name="Zhu H."/>
            <person name="Wood D.W."/>
        </authorList>
    </citation>
    <scope>NUCLEOTIDE SEQUENCE [LARGE SCALE GENOMIC DNA]</scope>
    <source>
        <strain evidence="2">K84 / ATCC BAA-868</strain>
        <plasmid evidence="1 2">pAtK84c</plasmid>
    </source>
</reference>
<dbReference type="HOGENOM" id="CLU_2791792_0_0_5"/>
<evidence type="ECO:0000313" key="1">
    <source>
        <dbReference type="EMBL" id="ACM31303.1"/>
    </source>
</evidence>
<keyword evidence="1" id="KW-0614">Plasmid</keyword>
<keyword evidence="1" id="KW-0670">Pyruvate</keyword>
<proteinExistence type="predicted"/>
<dbReference type="KEGG" id="ara:Arad_12300"/>
<protein>
    <submittedName>
        <fullName evidence="1">Phosphoenolpyruvate carboxykinase (ATP)</fullName>
    </submittedName>
</protein>